<dbReference type="PANTHER" id="PTHR20982:SF3">
    <property type="entry name" value="MITOCHONDRIAL RIBOSOME RECYCLING FACTOR PSEUDO 1"/>
    <property type="match status" value="1"/>
</dbReference>
<sequence>MSSLLKEAENRMKKSVEKIVEEYGQMRTGRPSPALLESVKVDYYGVPTPINQMATVTATEDRSLIIKPWDKTVLGQIEKAIFASRLDLTPINDGVNIKLNFPIPTTEQREKWVKLARDTAEKGKIAIRNIRRDAIKEARDLEKASEMTEDDLKKFEEDIQELTNKYIEEMDNAFEKKSKEIMDF</sequence>
<dbReference type="GO" id="GO:0005737">
    <property type="term" value="C:cytoplasm"/>
    <property type="evidence" value="ECO:0007669"/>
    <property type="project" value="UniProtKB-SubCell"/>
</dbReference>
<dbReference type="Proteomes" id="UP000264215">
    <property type="component" value="Unassembled WGS sequence"/>
</dbReference>
<evidence type="ECO:0000256" key="5">
    <source>
        <dbReference type="HAMAP-Rule" id="MF_00040"/>
    </source>
</evidence>
<dbReference type="InterPro" id="IPR002661">
    <property type="entry name" value="Ribosome_recyc_fac"/>
</dbReference>
<gene>
    <name evidence="5" type="primary">frr</name>
    <name evidence="8" type="ORF">DIT26_02665</name>
    <name evidence="9" type="ORF">XD86_0381</name>
    <name evidence="10" type="ORF">XE02_0792</name>
</gene>
<evidence type="ECO:0000313" key="13">
    <source>
        <dbReference type="Proteomes" id="UP000264215"/>
    </source>
</evidence>
<evidence type="ECO:0000313" key="9">
    <source>
        <dbReference type="EMBL" id="KUK68120.1"/>
    </source>
</evidence>
<comment type="subcellular location">
    <subcellularLocation>
        <location evidence="1 5">Cytoplasm</location>
    </subcellularLocation>
</comment>
<dbReference type="PATRIC" id="fig|1236046.5.peg.396"/>
<dbReference type="Proteomes" id="UP000055014">
    <property type="component" value="Unassembled WGS sequence"/>
</dbReference>
<dbReference type="InterPro" id="IPR036191">
    <property type="entry name" value="RRF_sf"/>
</dbReference>
<keyword evidence="3 5" id="KW-0963">Cytoplasm</keyword>
<evidence type="ECO:0000256" key="1">
    <source>
        <dbReference type="ARBA" id="ARBA00004496"/>
    </source>
</evidence>
<dbReference type="Proteomes" id="UP000054260">
    <property type="component" value="Unassembled WGS sequence"/>
</dbReference>
<evidence type="ECO:0000256" key="4">
    <source>
        <dbReference type="ARBA" id="ARBA00022917"/>
    </source>
</evidence>
<name>A0A117M8B2_9BACT</name>
<dbReference type="CDD" id="cd00520">
    <property type="entry name" value="RRF"/>
    <property type="match status" value="1"/>
</dbReference>
<dbReference type="HAMAP" id="MF_00040">
    <property type="entry name" value="RRF"/>
    <property type="match status" value="1"/>
</dbReference>
<reference evidence="8 13" key="3">
    <citation type="journal article" date="2018" name="Nat. Biotechnol.">
        <title>A standardized bacterial taxonomy based on genome phylogeny substantially revises the tree of life.</title>
        <authorList>
            <person name="Parks D.H."/>
            <person name="Chuvochina M."/>
            <person name="Waite D.W."/>
            <person name="Rinke C."/>
            <person name="Skarshewski A."/>
            <person name="Chaumeil P.A."/>
            <person name="Hugenholtz P."/>
        </authorList>
    </citation>
    <scope>NUCLEOTIDE SEQUENCE [LARGE SCALE GENOMIC DNA]</scope>
    <source>
        <strain evidence="8">UBA9905</strain>
    </source>
</reference>
<evidence type="ECO:0000313" key="10">
    <source>
        <dbReference type="EMBL" id="KUK89906.1"/>
    </source>
</evidence>
<feature type="coiled-coil region" evidence="6">
    <location>
        <begin position="131"/>
        <end position="172"/>
    </location>
</feature>
<feature type="domain" description="Ribosome recycling factor" evidence="7">
    <location>
        <begin position="21"/>
        <end position="182"/>
    </location>
</feature>
<accession>A0A117M8B2</accession>
<evidence type="ECO:0000259" key="7">
    <source>
        <dbReference type="Pfam" id="PF01765"/>
    </source>
</evidence>
<dbReference type="AlphaFoldDB" id="A0A117M8B2"/>
<dbReference type="GO" id="GO:0043023">
    <property type="term" value="F:ribosomal large subunit binding"/>
    <property type="evidence" value="ECO:0007669"/>
    <property type="project" value="TreeGrafter"/>
</dbReference>
<dbReference type="Pfam" id="PF01765">
    <property type="entry name" value="RRF"/>
    <property type="match status" value="1"/>
</dbReference>
<evidence type="ECO:0000313" key="8">
    <source>
        <dbReference type="EMBL" id="HCO69479.1"/>
    </source>
</evidence>
<comment type="caution">
    <text evidence="10">The sequence shown here is derived from an EMBL/GenBank/DDBJ whole genome shotgun (WGS) entry which is preliminary data.</text>
</comment>
<dbReference type="PANTHER" id="PTHR20982">
    <property type="entry name" value="RIBOSOME RECYCLING FACTOR"/>
    <property type="match status" value="1"/>
</dbReference>
<organism evidence="10 12">
    <name type="scientific">Mesotoga infera</name>
    <dbReference type="NCBI Taxonomy" id="1236046"/>
    <lineage>
        <taxon>Bacteria</taxon>
        <taxon>Thermotogati</taxon>
        <taxon>Thermotogota</taxon>
        <taxon>Thermotogae</taxon>
        <taxon>Kosmotogales</taxon>
        <taxon>Kosmotogaceae</taxon>
        <taxon>Mesotoga</taxon>
    </lineage>
</organism>
<dbReference type="FunFam" id="3.30.1360.40:FF:000001">
    <property type="entry name" value="Ribosome-recycling factor"/>
    <property type="match status" value="1"/>
</dbReference>
<evidence type="ECO:0000313" key="12">
    <source>
        <dbReference type="Proteomes" id="UP000055014"/>
    </source>
</evidence>
<dbReference type="EMBL" id="DQBS01000065">
    <property type="protein sequence ID" value="HCO69479.1"/>
    <property type="molecule type" value="Genomic_DNA"/>
</dbReference>
<dbReference type="FunFam" id="1.10.132.20:FF:000001">
    <property type="entry name" value="Ribosome-recycling factor"/>
    <property type="match status" value="1"/>
</dbReference>
<comment type="function">
    <text evidence="5">Responsible for the release of ribosomes from messenger RNA at the termination of protein biosynthesis. May increase the efficiency of translation by recycling ribosomes from one round of translation to another.</text>
</comment>
<proteinExistence type="inferred from homology"/>
<dbReference type="SUPFAM" id="SSF55194">
    <property type="entry name" value="Ribosome recycling factor, RRF"/>
    <property type="match status" value="1"/>
</dbReference>
<dbReference type="Gene3D" id="3.30.1360.40">
    <property type="match status" value="1"/>
</dbReference>
<evidence type="ECO:0000256" key="2">
    <source>
        <dbReference type="ARBA" id="ARBA00005912"/>
    </source>
</evidence>
<dbReference type="InterPro" id="IPR023584">
    <property type="entry name" value="Ribosome_recyc_fac_dom"/>
</dbReference>
<dbReference type="EMBL" id="LGGH01000036">
    <property type="protein sequence ID" value="KUK68120.1"/>
    <property type="molecule type" value="Genomic_DNA"/>
</dbReference>
<evidence type="ECO:0000256" key="3">
    <source>
        <dbReference type="ARBA" id="ARBA00022490"/>
    </source>
</evidence>
<keyword evidence="6" id="KW-0175">Coiled coil</keyword>
<dbReference type="NCBIfam" id="TIGR00496">
    <property type="entry name" value="frr"/>
    <property type="match status" value="1"/>
</dbReference>
<evidence type="ECO:0000313" key="11">
    <source>
        <dbReference type="Proteomes" id="UP000054260"/>
    </source>
</evidence>
<comment type="similarity">
    <text evidence="2 5">Belongs to the RRF family.</text>
</comment>
<evidence type="ECO:0000256" key="6">
    <source>
        <dbReference type="SAM" id="Coils"/>
    </source>
</evidence>
<dbReference type="EMBL" id="LGGW01000062">
    <property type="protein sequence ID" value="KUK89906.1"/>
    <property type="molecule type" value="Genomic_DNA"/>
</dbReference>
<reference evidence="11 12" key="2">
    <citation type="journal article" date="2015" name="MBio">
        <title>Genome-Resolved Metagenomic Analysis Reveals Roles for Candidate Phyla and Other Microbial Community Members in Biogeochemical Transformations in Oil Reservoirs.</title>
        <authorList>
            <person name="Hu P."/>
            <person name="Tom L."/>
            <person name="Singh A."/>
            <person name="Thomas B.C."/>
            <person name="Baker B.J."/>
            <person name="Piceno Y.M."/>
            <person name="Andersen G.L."/>
            <person name="Banfield J.F."/>
        </authorList>
    </citation>
    <scope>NUCLEOTIDE SEQUENCE [LARGE SCALE GENOMIC DNA]</scope>
</reference>
<reference evidence="10" key="1">
    <citation type="journal article" date="2015" name="MBio">
        <title>Genome-resolved metagenomic analysis reveals roles for candidate phyla and other microbial community members in biogeochemical transformations in oil reservoirs.</title>
        <authorList>
            <person name="Hu P."/>
            <person name="Tom L."/>
            <person name="Singh A."/>
            <person name="Thomas B.C."/>
            <person name="Baker B.J."/>
            <person name="Piceno Y.M."/>
            <person name="Andersen G.L."/>
            <person name="Banfield J.F."/>
        </authorList>
    </citation>
    <scope>NUCLEOTIDE SEQUENCE [LARGE SCALE GENOMIC DNA]</scope>
    <source>
        <strain evidence="9">46_47</strain>
        <strain evidence="10">46_70</strain>
    </source>
</reference>
<dbReference type="Gene3D" id="1.10.132.20">
    <property type="entry name" value="Ribosome-recycling factor"/>
    <property type="match status" value="1"/>
</dbReference>
<keyword evidence="4 5" id="KW-0648">Protein biosynthesis</keyword>
<dbReference type="GO" id="GO:0006415">
    <property type="term" value="P:translational termination"/>
    <property type="evidence" value="ECO:0007669"/>
    <property type="project" value="UniProtKB-UniRule"/>
</dbReference>
<protein>
    <recommendedName>
        <fullName evidence="5">Ribosome-recycling factor</fullName>
        <shortName evidence="5">RRF</shortName>
    </recommendedName>
    <alternativeName>
        <fullName evidence="5">Ribosome-releasing factor</fullName>
    </alternativeName>
</protein>